<feature type="chain" id="PRO_5030035354" description="Miraculin-like" evidence="3">
    <location>
        <begin position="22"/>
        <end position="229"/>
    </location>
</feature>
<dbReference type="SMR" id="A0A1U8EZ37"/>
<dbReference type="EMBL" id="AYRZ02000012">
    <property type="protein sequence ID" value="PHT64579.1"/>
    <property type="molecule type" value="Genomic_DNA"/>
</dbReference>
<dbReference type="PANTHER" id="PTHR33107">
    <property type="entry name" value="KUNITZ TRYPSIN INHIBITOR 2"/>
    <property type="match status" value="1"/>
</dbReference>
<keyword evidence="2" id="KW-0646">Protease inhibitor</keyword>
<dbReference type="GO" id="GO:0004866">
    <property type="term" value="F:endopeptidase inhibitor activity"/>
    <property type="evidence" value="ECO:0007669"/>
    <property type="project" value="InterPro"/>
</dbReference>
<dbReference type="Gramene" id="PHT64579">
    <property type="protein sequence ID" value="PHT64579"/>
    <property type="gene ID" value="T459_29004"/>
</dbReference>
<dbReference type="SMART" id="SM00452">
    <property type="entry name" value="STI"/>
    <property type="match status" value="1"/>
</dbReference>
<dbReference type="PROSITE" id="PS00283">
    <property type="entry name" value="SOYBEAN_KUNITZ"/>
    <property type="match status" value="1"/>
</dbReference>
<feature type="signal peptide" evidence="3">
    <location>
        <begin position="1"/>
        <end position="21"/>
    </location>
</feature>
<dbReference type="InterPro" id="IPR002160">
    <property type="entry name" value="Prot_inh_Kunz-lg"/>
</dbReference>
<proteinExistence type="inferred from homology"/>
<evidence type="ECO:0000256" key="1">
    <source>
        <dbReference type="ARBA" id="ARBA00005440"/>
    </source>
</evidence>
<dbReference type="Gene3D" id="2.80.10.50">
    <property type="match status" value="1"/>
</dbReference>
<evidence type="ECO:0000313" key="5">
    <source>
        <dbReference type="Proteomes" id="UP000222542"/>
    </source>
</evidence>
<dbReference type="Proteomes" id="UP000222542">
    <property type="component" value="Unassembled WGS sequence"/>
</dbReference>
<protein>
    <recommendedName>
        <fullName evidence="6">Miraculin-like</fullName>
    </recommendedName>
</protein>
<evidence type="ECO:0000256" key="2">
    <source>
        <dbReference type="ARBA" id="ARBA00022690"/>
    </source>
</evidence>
<dbReference type="SUPFAM" id="SSF50386">
    <property type="entry name" value="STI-like"/>
    <property type="match status" value="1"/>
</dbReference>
<dbReference type="AlphaFoldDB" id="A0A1U8EZ37"/>
<dbReference type="OMA" id="WITPANH"/>
<reference evidence="4 5" key="1">
    <citation type="journal article" date="2014" name="Nat. Genet.">
        <title>Genome sequence of the hot pepper provides insights into the evolution of pungency in Capsicum species.</title>
        <authorList>
            <person name="Kim S."/>
            <person name="Park M."/>
            <person name="Yeom S.I."/>
            <person name="Kim Y.M."/>
            <person name="Lee J.M."/>
            <person name="Lee H.A."/>
            <person name="Seo E."/>
            <person name="Choi J."/>
            <person name="Cheong K."/>
            <person name="Kim K.T."/>
            <person name="Jung K."/>
            <person name="Lee G.W."/>
            <person name="Oh S.K."/>
            <person name="Bae C."/>
            <person name="Kim S.B."/>
            <person name="Lee H.Y."/>
            <person name="Kim S.Y."/>
            <person name="Kim M.S."/>
            <person name="Kang B.C."/>
            <person name="Jo Y.D."/>
            <person name="Yang H.B."/>
            <person name="Jeong H.J."/>
            <person name="Kang W.H."/>
            <person name="Kwon J.K."/>
            <person name="Shin C."/>
            <person name="Lim J.Y."/>
            <person name="Park J.H."/>
            <person name="Huh J.H."/>
            <person name="Kim J.S."/>
            <person name="Kim B.D."/>
            <person name="Cohen O."/>
            <person name="Paran I."/>
            <person name="Suh M.C."/>
            <person name="Lee S.B."/>
            <person name="Kim Y.K."/>
            <person name="Shin Y."/>
            <person name="Noh S.J."/>
            <person name="Park J."/>
            <person name="Seo Y.S."/>
            <person name="Kwon S.Y."/>
            <person name="Kim H.A."/>
            <person name="Park J.M."/>
            <person name="Kim H.J."/>
            <person name="Choi S.B."/>
            <person name="Bosland P.W."/>
            <person name="Reeves G."/>
            <person name="Jo S.H."/>
            <person name="Lee B.W."/>
            <person name="Cho H.T."/>
            <person name="Choi H.S."/>
            <person name="Lee M.S."/>
            <person name="Yu Y."/>
            <person name="Do Choi Y."/>
            <person name="Park B.S."/>
            <person name="van Deynze A."/>
            <person name="Ashrafi H."/>
            <person name="Hill T."/>
            <person name="Kim W.T."/>
            <person name="Pai H.S."/>
            <person name="Ahn H.K."/>
            <person name="Yeam I."/>
            <person name="Giovannoni J.J."/>
            <person name="Rose J.K."/>
            <person name="Sorensen I."/>
            <person name="Lee S.J."/>
            <person name="Kim R.W."/>
            <person name="Choi I.Y."/>
            <person name="Choi B.S."/>
            <person name="Lim J.S."/>
            <person name="Lee Y.H."/>
            <person name="Choi D."/>
        </authorList>
    </citation>
    <scope>NUCLEOTIDE SEQUENCE [LARGE SCALE GENOMIC DNA]</scope>
    <source>
        <strain evidence="5">cv. CM334</strain>
    </source>
</reference>
<dbReference type="OrthoDB" id="1918435at2759"/>
<keyword evidence="5" id="KW-1185">Reference proteome</keyword>
<dbReference type="InterPro" id="IPR056368">
    <property type="entry name" value="KTI1"/>
</dbReference>
<keyword evidence="3" id="KW-0732">Signal</keyword>
<evidence type="ECO:0000256" key="3">
    <source>
        <dbReference type="SAM" id="SignalP"/>
    </source>
</evidence>
<name>A0A1U8EZ37_CAPAN</name>
<evidence type="ECO:0000313" key="4">
    <source>
        <dbReference type="EMBL" id="PHT64579.1"/>
    </source>
</evidence>
<dbReference type="KEGG" id="cann:107851800"/>
<dbReference type="CDD" id="cd00178">
    <property type="entry name" value="beta-trefoil_STI"/>
    <property type="match status" value="1"/>
</dbReference>
<reference evidence="4 5" key="2">
    <citation type="journal article" date="2017" name="Genome Biol.">
        <title>New reference genome sequences of hot pepper reveal the massive evolution of plant disease-resistance genes by retroduplication.</title>
        <authorList>
            <person name="Kim S."/>
            <person name="Park J."/>
            <person name="Yeom S.I."/>
            <person name="Kim Y.M."/>
            <person name="Seo E."/>
            <person name="Kim K.T."/>
            <person name="Kim M.S."/>
            <person name="Lee J.M."/>
            <person name="Cheong K."/>
            <person name="Shin H.S."/>
            <person name="Kim S.B."/>
            <person name="Han K."/>
            <person name="Lee J."/>
            <person name="Park M."/>
            <person name="Lee H.A."/>
            <person name="Lee H.Y."/>
            <person name="Lee Y."/>
            <person name="Oh S."/>
            <person name="Lee J.H."/>
            <person name="Choi E."/>
            <person name="Choi E."/>
            <person name="Lee S.E."/>
            <person name="Jeon J."/>
            <person name="Kim H."/>
            <person name="Choi G."/>
            <person name="Song H."/>
            <person name="Lee J."/>
            <person name="Lee S.C."/>
            <person name="Kwon J.K."/>
            <person name="Lee H.Y."/>
            <person name="Koo N."/>
            <person name="Hong Y."/>
            <person name="Kim R.W."/>
            <person name="Kang W.H."/>
            <person name="Huh J.H."/>
            <person name="Kang B.C."/>
            <person name="Yang T.J."/>
            <person name="Lee Y.H."/>
            <person name="Bennetzen J.L."/>
            <person name="Choi D."/>
        </authorList>
    </citation>
    <scope>NUCLEOTIDE SEQUENCE [LARGE SCALE GENOMIC DNA]</scope>
    <source>
        <strain evidence="5">cv. CM334</strain>
    </source>
</reference>
<dbReference type="PANTHER" id="PTHR33107:SF39">
    <property type="entry name" value="KUNITZ-TYPE SERINE PROTEASE INHIBITOR DRTI-LIKE"/>
    <property type="match status" value="1"/>
</dbReference>
<comment type="caution">
    <text evidence="4">The sequence shown here is derived from an EMBL/GenBank/DDBJ whole genome shotgun (WGS) entry which is preliminary data.</text>
</comment>
<dbReference type="Pfam" id="PF00197">
    <property type="entry name" value="Kunitz_legume"/>
    <property type="match status" value="1"/>
</dbReference>
<evidence type="ECO:0008006" key="6">
    <source>
        <dbReference type="Google" id="ProtNLM"/>
    </source>
</evidence>
<accession>A0A1U8EZ37</accession>
<comment type="similarity">
    <text evidence="1">Belongs to the protease inhibitor I3 (leguminous Kunitz-type inhibitor) family.</text>
</comment>
<sequence length="229" mass="25775">MKTLLLFLSLAIIIFLPLSTSKNQAWIAVRDTNGNPLNKMNRYWITPANHTENGGGVRAVVYLGSSTDLQQQKTTICPTSVVLSHSPTDDGFAVYFTPENPRYEKIAEFTPLNIHFAPVYPLCRDLTVWKVDNLLPDLPPAYRHTISTGAKLGNHNDVSSWFQIRRMALADSRKYSYKLVFCLQGITTYCQNIGIVPQNGYLRLVLSQHPMPFQFKLDNVIKIGMAAEA</sequence>
<organism evidence="4 5">
    <name type="scientific">Capsicum annuum</name>
    <name type="common">Capsicum pepper</name>
    <dbReference type="NCBI Taxonomy" id="4072"/>
    <lineage>
        <taxon>Eukaryota</taxon>
        <taxon>Viridiplantae</taxon>
        <taxon>Streptophyta</taxon>
        <taxon>Embryophyta</taxon>
        <taxon>Tracheophyta</taxon>
        <taxon>Spermatophyta</taxon>
        <taxon>Magnoliopsida</taxon>
        <taxon>eudicotyledons</taxon>
        <taxon>Gunneridae</taxon>
        <taxon>Pentapetalae</taxon>
        <taxon>asterids</taxon>
        <taxon>lamiids</taxon>
        <taxon>Solanales</taxon>
        <taxon>Solanaceae</taxon>
        <taxon>Solanoideae</taxon>
        <taxon>Capsiceae</taxon>
        <taxon>Capsicum</taxon>
    </lineage>
</organism>
<dbReference type="InterPro" id="IPR011065">
    <property type="entry name" value="Kunitz_inhibitor_STI-like_sf"/>
</dbReference>
<gene>
    <name evidence="4" type="ORF">T459_29004</name>
</gene>